<dbReference type="InterPro" id="IPR019832">
    <property type="entry name" value="Mn/Fe_SOD_C"/>
</dbReference>
<comment type="caution">
    <text evidence="10">The sequence shown here is derived from an EMBL/GenBank/DDBJ whole genome shotgun (WGS) entry which is preliminary data.</text>
</comment>
<reference evidence="10" key="1">
    <citation type="submission" date="2020-10" db="EMBL/GenBank/DDBJ databases">
        <authorList>
            <person name="Gilroy R."/>
        </authorList>
    </citation>
    <scope>NUCLEOTIDE SEQUENCE</scope>
    <source>
        <strain evidence="10">7463</strain>
    </source>
</reference>
<evidence type="ECO:0000256" key="4">
    <source>
        <dbReference type="ARBA" id="ARBA00023002"/>
    </source>
</evidence>
<evidence type="ECO:0000313" key="11">
    <source>
        <dbReference type="Proteomes" id="UP000824083"/>
    </source>
</evidence>
<comment type="catalytic activity">
    <reaction evidence="7">
        <text>2 superoxide + 2 H(+) = H2O2 + O2</text>
        <dbReference type="Rhea" id="RHEA:20696"/>
        <dbReference type="ChEBI" id="CHEBI:15378"/>
        <dbReference type="ChEBI" id="CHEBI:15379"/>
        <dbReference type="ChEBI" id="CHEBI:16240"/>
        <dbReference type="ChEBI" id="CHEBI:18421"/>
        <dbReference type="EC" id="1.15.1.1"/>
    </reaction>
</comment>
<evidence type="ECO:0000256" key="3">
    <source>
        <dbReference type="ARBA" id="ARBA00022723"/>
    </source>
</evidence>
<dbReference type="InterPro" id="IPR036314">
    <property type="entry name" value="SOD_C_sf"/>
</dbReference>
<keyword evidence="4 7" id="KW-0560">Oxidoreductase</keyword>
<proteinExistence type="inferred from homology"/>
<dbReference type="InterPro" id="IPR019833">
    <property type="entry name" value="Mn/Fe_SOD_BS"/>
</dbReference>
<evidence type="ECO:0000313" key="10">
    <source>
        <dbReference type="EMBL" id="HIU36773.1"/>
    </source>
</evidence>
<dbReference type="InterPro" id="IPR036324">
    <property type="entry name" value="Mn/Fe_SOD_N_sf"/>
</dbReference>
<sequence>MAFQLPLLPFPLNALAPAMSEETMQYHYGKHHQTYITNLNNAIKGTPFEFMSLEEVVLASDGTNQSVFNNAAQAWNHAFFWLCLSPKGGQKPQGELMSKIEERWGSFEAFREQFCASAAGNFGSGWTWLVLTPQKTLEIVNTSNAGTQLASDNTPLMVVDVWEHAYYIDYRNSRPNYLNALFDHLIDWEFVAKNYYNAK</sequence>
<dbReference type="PIRSF" id="PIRSF000349">
    <property type="entry name" value="SODismutase"/>
    <property type="match status" value="1"/>
</dbReference>
<evidence type="ECO:0000256" key="2">
    <source>
        <dbReference type="ARBA" id="ARBA00012682"/>
    </source>
</evidence>
<dbReference type="InterPro" id="IPR019831">
    <property type="entry name" value="Mn/Fe_SOD_N"/>
</dbReference>
<dbReference type="EC" id="1.15.1.1" evidence="2 7"/>
<accession>A0A9D1IGE9</accession>
<dbReference type="Proteomes" id="UP000824083">
    <property type="component" value="Unassembled WGS sequence"/>
</dbReference>
<dbReference type="Gene3D" id="1.10.287.990">
    <property type="entry name" value="Fe,Mn superoxide dismutase (SOD) domain"/>
    <property type="match status" value="1"/>
</dbReference>
<feature type="binding site" evidence="6">
    <location>
        <position position="160"/>
    </location>
    <ligand>
        <name>Mn(2+)</name>
        <dbReference type="ChEBI" id="CHEBI:29035"/>
    </ligand>
</feature>
<dbReference type="SUPFAM" id="SSF54719">
    <property type="entry name" value="Fe,Mn superoxide dismutase (SOD), C-terminal domain"/>
    <property type="match status" value="1"/>
</dbReference>
<dbReference type="Pfam" id="PF02777">
    <property type="entry name" value="Sod_Fe_C"/>
    <property type="match status" value="1"/>
</dbReference>
<evidence type="ECO:0000256" key="5">
    <source>
        <dbReference type="ARBA" id="ARBA00023004"/>
    </source>
</evidence>
<dbReference type="PROSITE" id="PS00088">
    <property type="entry name" value="SOD_MN"/>
    <property type="match status" value="1"/>
</dbReference>
<evidence type="ECO:0000259" key="9">
    <source>
        <dbReference type="Pfam" id="PF02777"/>
    </source>
</evidence>
<dbReference type="InterPro" id="IPR001189">
    <property type="entry name" value="Mn/Fe_SOD"/>
</dbReference>
<protein>
    <recommendedName>
        <fullName evidence="2 7">Superoxide dismutase</fullName>
        <ecNumber evidence="2 7">1.15.1.1</ecNumber>
    </recommendedName>
</protein>
<feature type="binding site" evidence="6">
    <location>
        <position position="77"/>
    </location>
    <ligand>
        <name>Mn(2+)</name>
        <dbReference type="ChEBI" id="CHEBI:29035"/>
    </ligand>
</feature>
<evidence type="ECO:0000259" key="8">
    <source>
        <dbReference type="Pfam" id="PF00081"/>
    </source>
</evidence>
<dbReference type="GO" id="GO:0046872">
    <property type="term" value="F:metal ion binding"/>
    <property type="evidence" value="ECO:0007669"/>
    <property type="project" value="UniProtKB-KW"/>
</dbReference>
<dbReference type="Gene3D" id="3.55.40.20">
    <property type="entry name" value="Iron/manganese superoxide dismutase, C-terminal domain"/>
    <property type="match status" value="1"/>
</dbReference>
<feature type="domain" description="Manganese/iron superoxide dismutase C-terminal" evidence="9">
    <location>
        <begin position="92"/>
        <end position="194"/>
    </location>
</feature>
<name>A0A9D1IGE9_9BURK</name>
<dbReference type="PANTHER" id="PTHR42769">
    <property type="entry name" value="SUPEROXIDE DISMUTASE"/>
    <property type="match status" value="1"/>
</dbReference>
<dbReference type="PANTHER" id="PTHR42769:SF3">
    <property type="entry name" value="SUPEROXIDE DISMUTASE [FE] 2, CHLOROPLASTIC"/>
    <property type="match status" value="1"/>
</dbReference>
<dbReference type="Pfam" id="PF00081">
    <property type="entry name" value="Sod_Fe_N"/>
    <property type="match status" value="1"/>
</dbReference>
<feature type="domain" description="Manganese/iron superoxide dismutase N-terminal" evidence="8">
    <location>
        <begin position="3"/>
        <end position="85"/>
    </location>
</feature>
<evidence type="ECO:0000256" key="1">
    <source>
        <dbReference type="ARBA" id="ARBA00008714"/>
    </source>
</evidence>
<evidence type="ECO:0000256" key="6">
    <source>
        <dbReference type="PIRSR" id="PIRSR000349-1"/>
    </source>
</evidence>
<feature type="binding site" evidence="6">
    <location>
        <position position="27"/>
    </location>
    <ligand>
        <name>Mn(2+)</name>
        <dbReference type="ChEBI" id="CHEBI:29035"/>
    </ligand>
</feature>
<dbReference type="SUPFAM" id="SSF46609">
    <property type="entry name" value="Fe,Mn superoxide dismutase (SOD), N-terminal domain"/>
    <property type="match status" value="1"/>
</dbReference>
<evidence type="ECO:0000256" key="7">
    <source>
        <dbReference type="RuleBase" id="RU000414"/>
    </source>
</evidence>
<dbReference type="PRINTS" id="PR01703">
    <property type="entry name" value="MNSODISMTASE"/>
</dbReference>
<reference evidence="10" key="2">
    <citation type="journal article" date="2021" name="PeerJ">
        <title>Extensive microbial diversity within the chicken gut microbiome revealed by metagenomics and culture.</title>
        <authorList>
            <person name="Gilroy R."/>
            <person name="Ravi A."/>
            <person name="Getino M."/>
            <person name="Pursley I."/>
            <person name="Horton D.L."/>
            <person name="Alikhan N.F."/>
            <person name="Baker D."/>
            <person name="Gharbi K."/>
            <person name="Hall N."/>
            <person name="Watson M."/>
            <person name="Adriaenssens E.M."/>
            <person name="Foster-Nyarko E."/>
            <person name="Jarju S."/>
            <person name="Secka A."/>
            <person name="Antonio M."/>
            <person name="Oren A."/>
            <person name="Chaudhuri R.R."/>
            <person name="La Ragione R."/>
            <person name="Hildebrand F."/>
            <person name="Pallen M.J."/>
        </authorList>
    </citation>
    <scope>NUCLEOTIDE SEQUENCE</scope>
    <source>
        <strain evidence="10">7463</strain>
    </source>
</reference>
<dbReference type="GO" id="GO:0004784">
    <property type="term" value="F:superoxide dismutase activity"/>
    <property type="evidence" value="ECO:0007669"/>
    <property type="project" value="UniProtKB-EC"/>
</dbReference>
<keyword evidence="5" id="KW-0408">Iron</keyword>
<dbReference type="FunFam" id="1.10.287.990:FF:000002">
    <property type="entry name" value="Superoxide dismutase"/>
    <property type="match status" value="1"/>
</dbReference>
<comment type="similarity">
    <text evidence="1 7">Belongs to the iron/manganese superoxide dismutase family.</text>
</comment>
<gene>
    <name evidence="10" type="ORF">IAC56_00620</name>
</gene>
<keyword evidence="3 6" id="KW-0479">Metal-binding</keyword>
<dbReference type="EMBL" id="DVMY01000016">
    <property type="protein sequence ID" value="HIU36773.1"/>
    <property type="molecule type" value="Genomic_DNA"/>
</dbReference>
<organism evidence="10 11">
    <name type="scientific">Candidatus Aphodousia faecigallinarum</name>
    <dbReference type="NCBI Taxonomy" id="2840677"/>
    <lineage>
        <taxon>Bacteria</taxon>
        <taxon>Pseudomonadati</taxon>
        <taxon>Pseudomonadota</taxon>
        <taxon>Betaproteobacteria</taxon>
        <taxon>Burkholderiales</taxon>
        <taxon>Sutterellaceae</taxon>
        <taxon>Sutterellaceae incertae sedis</taxon>
        <taxon>Candidatus Aphodousia</taxon>
    </lineage>
</organism>
<dbReference type="AlphaFoldDB" id="A0A9D1IGE9"/>
<comment type="function">
    <text evidence="7">Destroys radicals which are normally produced within the cells and which are toxic to biological systems.</text>
</comment>
<feature type="binding site" evidence="6">
    <location>
        <position position="164"/>
    </location>
    <ligand>
        <name>Mn(2+)</name>
        <dbReference type="ChEBI" id="CHEBI:29035"/>
    </ligand>
</feature>